<sequence length="192" mass="21373">MASNDLQLKQLAAAEKQVSETQQCKDPPEELKQVGQCSSTDDRRIEECVTQAIASVLQNGVIILPSRYIFKSAAGDLDGLLAGHFKNKPVIVLVEAKHNMDTLWKKAKDQLFQAKHHCERLASSVAEELDESDLADYKAMQMNNLRDNRVMFGFGGLNFSKEIVNKHLANIQIGCFYVQANTSGRFVTKTVS</sequence>
<reference evidence="1 2" key="1">
    <citation type="journal article" date="2024" name="Nat. Commun.">
        <title>Phylogenomics reveals the evolutionary origins of lichenization in chlorophyte algae.</title>
        <authorList>
            <person name="Puginier C."/>
            <person name="Libourel C."/>
            <person name="Otte J."/>
            <person name="Skaloud P."/>
            <person name="Haon M."/>
            <person name="Grisel S."/>
            <person name="Petersen M."/>
            <person name="Berrin J.G."/>
            <person name="Delaux P.M."/>
            <person name="Dal Grande F."/>
            <person name="Keller J."/>
        </authorList>
    </citation>
    <scope>NUCLEOTIDE SEQUENCE [LARGE SCALE GENOMIC DNA]</scope>
    <source>
        <strain evidence="1 2">SAG 2145</strain>
    </source>
</reference>
<dbReference type="Proteomes" id="UP001438707">
    <property type="component" value="Unassembled WGS sequence"/>
</dbReference>
<organism evidence="1 2">
    <name type="scientific">Apatococcus lobatus</name>
    <dbReference type="NCBI Taxonomy" id="904363"/>
    <lineage>
        <taxon>Eukaryota</taxon>
        <taxon>Viridiplantae</taxon>
        <taxon>Chlorophyta</taxon>
        <taxon>core chlorophytes</taxon>
        <taxon>Trebouxiophyceae</taxon>
        <taxon>Chlorellales</taxon>
        <taxon>Chlorellaceae</taxon>
        <taxon>Apatococcus</taxon>
    </lineage>
</organism>
<keyword evidence="2" id="KW-1185">Reference proteome</keyword>
<dbReference type="AlphaFoldDB" id="A0AAW1S141"/>
<accession>A0AAW1S141</accession>
<protein>
    <submittedName>
        <fullName evidence="1">Uncharacterized protein</fullName>
    </submittedName>
</protein>
<gene>
    <name evidence="1" type="ORF">WJX74_008490</name>
</gene>
<proteinExistence type="predicted"/>
<evidence type="ECO:0000313" key="1">
    <source>
        <dbReference type="EMBL" id="KAK9839051.1"/>
    </source>
</evidence>
<evidence type="ECO:0000313" key="2">
    <source>
        <dbReference type="Proteomes" id="UP001438707"/>
    </source>
</evidence>
<name>A0AAW1S141_9CHLO</name>
<comment type="caution">
    <text evidence="1">The sequence shown here is derived from an EMBL/GenBank/DDBJ whole genome shotgun (WGS) entry which is preliminary data.</text>
</comment>
<dbReference type="EMBL" id="JALJOS010000005">
    <property type="protein sequence ID" value="KAK9839051.1"/>
    <property type="molecule type" value="Genomic_DNA"/>
</dbReference>